<accession>A0A8S5Q9I3</accession>
<reference evidence="1" key="1">
    <citation type="journal article" date="2021" name="Proc. Natl. Acad. Sci. U.S.A.">
        <title>A Catalog of Tens of Thousands of Viruses from Human Metagenomes Reveals Hidden Associations with Chronic Diseases.</title>
        <authorList>
            <person name="Tisza M.J."/>
            <person name="Buck C.B."/>
        </authorList>
    </citation>
    <scope>NUCLEOTIDE SEQUENCE</scope>
    <source>
        <strain evidence="1">Ct2ZW1</strain>
    </source>
</reference>
<sequence length="36" mass="4074">MILQQSARCGFNGRGGSKYNNVKPYLCDTLKKRKVV</sequence>
<name>A0A8S5Q9I3_9CAUD</name>
<proteinExistence type="predicted"/>
<dbReference type="EMBL" id="BK015609">
    <property type="protein sequence ID" value="DAE15688.1"/>
    <property type="molecule type" value="Genomic_DNA"/>
</dbReference>
<organism evidence="1">
    <name type="scientific">Siphoviridae sp. ct2ZW1</name>
    <dbReference type="NCBI Taxonomy" id="2825316"/>
    <lineage>
        <taxon>Viruses</taxon>
        <taxon>Duplodnaviria</taxon>
        <taxon>Heunggongvirae</taxon>
        <taxon>Uroviricota</taxon>
        <taxon>Caudoviricetes</taxon>
    </lineage>
</organism>
<evidence type="ECO:0000313" key="1">
    <source>
        <dbReference type="EMBL" id="DAE15688.1"/>
    </source>
</evidence>
<protein>
    <submittedName>
        <fullName evidence="1">Uncharacterized protein</fullName>
    </submittedName>
</protein>